<dbReference type="FunFam" id="3.40.50.80:FF:000032">
    <property type="entry name" value="NADPH-dependent diflavin oxidoreductase 1"/>
    <property type="match status" value="1"/>
</dbReference>
<feature type="binding site" evidence="11">
    <location>
        <begin position="224"/>
        <end position="227"/>
    </location>
    <ligand>
        <name>FMN</name>
        <dbReference type="ChEBI" id="CHEBI:58210"/>
    </ligand>
</feature>
<dbReference type="InterPro" id="IPR028879">
    <property type="entry name" value="NDOR1"/>
</dbReference>
<protein>
    <recommendedName>
        <fullName evidence="11">NADPH-dependent diflavin oxidoreductase 1</fullName>
        <ecNumber evidence="11">1.18.1.-</ecNumber>
    </recommendedName>
    <alternativeName>
        <fullName evidence="11">NADPH-dependent FMN and FAD-containing oxidoreductase</fullName>
    </alternativeName>
</protein>
<dbReference type="PRINTS" id="PR00371">
    <property type="entry name" value="FPNCR"/>
</dbReference>
<feature type="domain" description="FAD-binding FR-type" evidence="13">
    <location>
        <begin position="365"/>
        <end position="607"/>
    </location>
</feature>
<feature type="domain" description="Flavodoxin-like" evidence="12">
    <location>
        <begin position="48"/>
        <end position="315"/>
    </location>
</feature>
<dbReference type="InterPro" id="IPR029039">
    <property type="entry name" value="Flavoprotein-like_sf"/>
</dbReference>
<dbReference type="Gene3D" id="3.40.50.80">
    <property type="entry name" value="Nucleotide-binding domain of ferredoxin-NADP reductase (FNR) module"/>
    <property type="match status" value="1"/>
</dbReference>
<dbReference type="KEGG" id="hazt:108678943"/>
<dbReference type="SUPFAM" id="SSF52218">
    <property type="entry name" value="Flavoproteins"/>
    <property type="match status" value="2"/>
</dbReference>
<keyword evidence="8 11" id="KW-0521">NADP</keyword>
<dbReference type="GO" id="GO:0010181">
    <property type="term" value="F:FMN binding"/>
    <property type="evidence" value="ECO:0007669"/>
    <property type="project" value="UniProtKB-UniRule"/>
</dbReference>
<dbReference type="SUPFAM" id="SSF63380">
    <property type="entry name" value="Riboflavin synthase domain-like"/>
    <property type="match status" value="1"/>
</dbReference>
<sequence>MVPSASNKPSLSRLEVNFLRVFRETQQMASGAKPRSWSFEKLLRCRRLVVLYGSETGTAQQVAERVVREAHRRRFTSVVLEMNSADVDLLRGAFPDLQAGLLPPACLSDASKQRLNEIVLSAVKDKSLIQKVSPAFDGASAAQTDSRIMSSVEHLNLVSSDDNSAMVPTTTARILPVLTCNALEPTENSQGSGFDEFNDVFENNSVMDALYSVLPPLCVVCVAATTGQGDDPENMKKFFENLWNLRSDRQLLRGVNFGVLALGDSSYQKFNYSGKRMNNLLRLLGAQPVLPIGLADDQHDLGPDFVVDSWLAQLWQKLEELYPLPEDVAPMASHELPPPRFKVEFLDEFDSETSAVDEPVGYVQGNFTSCSLTKIERVSAPGHFQNVQLVEFDVSHMEYKHKPGDVLMIKPENLSSHVQEFLDVIGLDRSRKFRVRPSEPNTNVSDVPPWLLSGCTIKKCVTKYLDIMSVPKRYFFELLSFFTTDEMEKEKFLEFASSVGQQELYDYCNRPKRSIVEVLADFPHVNKNIPFEYLFDVIPSLKPRAYSIASSSALIPGKAQILMAVVNYRTNLRRPRLGVCSNWLAALRPQDTVLLSIKKGSLRFTLPSENVTPVPQNHQTYEQVTAPQTCSPRDGVQALEGAHEEENFTTSSSLPPVIMIAPGTGVAPFRSYIQERIALGLTSAPMILFFGCRGKNTDFFFEEEWRRYHPSLELYTAFSRDQEDKIYVQHRIREQAQRLWPLIHQADAQVFLAGNAKRIPIDVHEALTDVCKFGLCDDKLADVYMKNSLGKRYQTETWA</sequence>
<comment type="caution">
    <text evidence="11">Lacks conserved residue(s) required for the propagation of feature annotation.</text>
</comment>
<keyword evidence="7 11" id="KW-0274">FAD</keyword>
<evidence type="ECO:0000259" key="13">
    <source>
        <dbReference type="PROSITE" id="PS51384"/>
    </source>
</evidence>
<feature type="binding site" evidence="11">
    <location>
        <begin position="719"/>
        <end position="720"/>
    </location>
    <ligand>
        <name>NADP(+)</name>
        <dbReference type="ChEBI" id="CHEBI:58349"/>
    </ligand>
</feature>
<dbReference type="PROSITE" id="PS51384">
    <property type="entry name" value="FAD_FR"/>
    <property type="match status" value="1"/>
</dbReference>
<comment type="similarity">
    <text evidence="11">Belongs to the NADPH-dependent diflavin oxidoreductase NDOR1 family.</text>
</comment>
<dbReference type="InterPro" id="IPR017927">
    <property type="entry name" value="FAD-bd_FR_type"/>
</dbReference>
<dbReference type="InterPro" id="IPR039261">
    <property type="entry name" value="FNR_nucleotide-bd"/>
</dbReference>
<feature type="binding site" evidence="11">
    <location>
        <begin position="578"/>
        <end position="581"/>
    </location>
    <ligand>
        <name>FAD</name>
        <dbReference type="ChEBI" id="CHEBI:57692"/>
    </ligand>
</feature>
<dbReference type="InterPro" id="IPR001709">
    <property type="entry name" value="Flavoprot_Pyr_Nucl_cyt_Rdtase"/>
</dbReference>
<dbReference type="Pfam" id="PF00175">
    <property type="entry name" value="NAD_binding_1"/>
    <property type="match status" value="1"/>
</dbReference>
<evidence type="ECO:0000256" key="1">
    <source>
        <dbReference type="ARBA" id="ARBA00001917"/>
    </source>
</evidence>
<dbReference type="HAMAP" id="MF_03178">
    <property type="entry name" value="NDOR1"/>
    <property type="match status" value="1"/>
</dbReference>
<feature type="binding site" evidence="11">
    <location>
        <position position="664"/>
    </location>
    <ligand>
        <name>NADP(+)</name>
        <dbReference type="ChEBI" id="CHEBI:58349"/>
    </ligand>
</feature>
<evidence type="ECO:0000256" key="10">
    <source>
        <dbReference type="ARBA" id="ARBA00052174"/>
    </source>
</evidence>
<dbReference type="PANTHER" id="PTHR19384:SF10">
    <property type="entry name" value="NADPH-DEPENDENT DIFLAVIN OXIDOREDUCTASE 1"/>
    <property type="match status" value="1"/>
</dbReference>
<dbReference type="PANTHER" id="PTHR19384">
    <property type="entry name" value="NITRIC OXIDE SYNTHASE-RELATED"/>
    <property type="match status" value="1"/>
</dbReference>
<keyword evidence="6 11" id="KW-0288">FMN</keyword>
<feature type="binding site" evidence="11">
    <location>
        <position position="762"/>
    </location>
    <ligand>
        <name>NADP(+)</name>
        <dbReference type="ChEBI" id="CHEBI:58349"/>
    </ligand>
</feature>
<dbReference type="SUPFAM" id="SSF52343">
    <property type="entry name" value="Ferredoxin reductase-like, C-terminal NADP-linked domain"/>
    <property type="match status" value="1"/>
</dbReference>
<keyword evidence="4 11" id="KW-0963">Cytoplasm</keyword>
<comment type="cofactor">
    <cofactor evidence="2 11">
        <name>FAD</name>
        <dbReference type="ChEBI" id="CHEBI:57692"/>
    </cofactor>
</comment>
<dbReference type="Gene3D" id="1.20.990.10">
    <property type="entry name" value="NADPH-cytochrome p450 Reductase, Chain A, domain 3"/>
    <property type="match status" value="1"/>
</dbReference>
<feature type="binding site" evidence="11">
    <location>
        <begin position="262"/>
        <end position="271"/>
    </location>
    <ligand>
        <name>FMN</name>
        <dbReference type="ChEBI" id="CHEBI:58210"/>
    </ligand>
</feature>
<comment type="similarity">
    <text evidence="11">In the N-terminal section; belongs to the flavodoxin family.</text>
</comment>
<feature type="binding site" evidence="11">
    <location>
        <position position="798"/>
    </location>
    <ligand>
        <name>FAD</name>
        <dbReference type="ChEBI" id="CHEBI:57692"/>
    </ligand>
</feature>
<feature type="binding site" evidence="11">
    <location>
        <begin position="54"/>
        <end position="59"/>
    </location>
    <ligand>
        <name>FMN</name>
        <dbReference type="ChEBI" id="CHEBI:58210"/>
    </ligand>
</feature>
<dbReference type="Gene3D" id="3.40.50.360">
    <property type="match status" value="1"/>
</dbReference>
<dbReference type="Pfam" id="PF00258">
    <property type="entry name" value="Flavodoxin_1"/>
    <property type="match status" value="2"/>
</dbReference>
<comment type="subcellular location">
    <subcellularLocation>
        <location evidence="3 11">Cytoplasm</location>
    </subcellularLocation>
</comment>
<feature type="binding site" evidence="11">
    <location>
        <begin position="725"/>
        <end position="729"/>
    </location>
    <ligand>
        <name>NADP(+)</name>
        <dbReference type="ChEBI" id="CHEBI:58349"/>
    </ligand>
</feature>
<keyword evidence="14" id="KW-1185">Reference proteome</keyword>
<dbReference type="GO" id="GO:0050661">
    <property type="term" value="F:NADP binding"/>
    <property type="evidence" value="ECO:0007669"/>
    <property type="project" value="UniProtKB-UniRule"/>
</dbReference>
<dbReference type="FunFam" id="1.20.990.10:FF:000008">
    <property type="entry name" value="NADPH-dependent diflavin oxidoreductase 1"/>
    <property type="match status" value="1"/>
</dbReference>
<dbReference type="OrthoDB" id="1856718at2759"/>
<gene>
    <name evidence="15" type="primary">LOC108678943</name>
</gene>
<keyword evidence="5 11" id="KW-0285">Flavoprotein</keyword>
<evidence type="ECO:0000256" key="2">
    <source>
        <dbReference type="ARBA" id="ARBA00001974"/>
    </source>
</evidence>
<proteinExistence type="inferred from homology"/>
<accession>A0A8B7PB33</accession>
<feature type="binding site" evidence="11">
    <location>
        <position position="297"/>
    </location>
    <ligand>
        <name>FMN</name>
        <dbReference type="ChEBI" id="CHEBI:58210"/>
    </ligand>
</feature>
<comment type="catalytic activity">
    <reaction evidence="10">
        <text>2 oxidized [2Fe-2S]-[protein] + NADPH = 2 reduced [2Fe-2S]-[protein] + NADP(+) + H(+)</text>
        <dbReference type="Rhea" id="RHEA:67716"/>
        <dbReference type="Rhea" id="RHEA-COMP:17327"/>
        <dbReference type="Rhea" id="RHEA-COMP:17328"/>
        <dbReference type="ChEBI" id="CHEBI:15378"/>
        <dbReference type="ChEBI" id="CHEBI:33737"/>
        <dbReference type="ChEBI" id="CHEBI:33738"/>
        <dbReference type="ChEBI" id="CHEBI:57783"/>
        <dbReference type="ChEBI" id="CHEBI:58349"/>
    </reaction>
    <physiologicalReaction direction="left-to-right" evidence="10">
        <dbReference type="Rhea" id="RHEA:67717"/>
    </physiologicalReaction>
</comment>
<comment type="function">
    <text evidence="11">NADPH-dependent reductase which is a central component of the cytosolic iron-sulfur (Fe-S) protein assembly (CIA) machinery. Transfers electrons from NADPH via its FAD and FMN prosthetic groups to the [2Fe-2S] cluster of the anamorsin/DRE2 homolog, another key component of the CIA machinery. In turn, this reduced cluster provides electrons for assembly of cytosolic iron-sulfur cluster proteins.</text>
</comment>
<dbReference type="GO" id="GO:0005829">
    <property type="term" value="C:cytosol"/>
    <property type="evidence" value="ECO:0007669"/>
    <property type="project" value="TreeGrafter"/>
</dbReference>
<dbReference type="GO" id="GO:0016651">
    <property type="term" value="F:oxidoreductase activity, acting on NAD(P)H"/>
    <property type="evidence" value="ECO:0007669"/>
    <property type="project" value="UniProtKB-UniRule"/>
</dbReference>
<name>A0A8B7PB33_HYAAZ</name>
<dbReference type="AlphaFoldDB" id="A0A8B7PB33"/>
<evidence type="ECO:0000256" key="11">
    <source>
        <dbReference type="HAMAP-Rule" id="MF_03178"/>
    </source>
</evidence>
<comment type="cofactor">
    <cofactor evidence="1 11">
        <name>FMN</name>
        <dbReference type="ChEBI" id="CHEBI:58210"/>
    </cofactor>
</comment>
<evidence type="ECO:0000256" key="6">
    <source>
        <dbReference type="ARBA" id="ARBA00022643"/>
    </source>
</evidence>
<evidence type="ECO:0000313" key="15">
    <source>
        <dbReference type="RefSeq" id="XP_018022927.1"/>
    </source>
</evidence>
<feature type="binding site" evidence="11">
    <location>
        <begin position="544"/>
        <end position="547"/>
    </location>
    <ligand>
        <name>FAD</name>
        <dbReference type="ChEBI" id="CHEBI:57692"/>
    </ligand>
</feature>
<evidence type="ECO:0000256" key="7">
    <source>
        <dbReference type="ARBA" id="ARBA00022827"/>
    </source>
</evidence>
<evidence type="ECO:0000256" key="4">
    <source>
        <dbReference type="ARBA" id="ARBA00022490"/>
    </source>
</evidence>
<dbReference type="Proteomes" id="UP000694843">
    <property type="component" value="Unplaced"/>
</dbReference>
<dbReference type="Gene3D" id="2.40.30.10">
    <property type="entry name" value="Translation factors"/>
    <property type="match status" value="1"/>
</dbReference>
<evidence type="ECO:0000313" key="14">
    <source>
        <dbReference type="Proteomes" id="UP000694843"/>
    </source>
</evidence>
<dbReference type="InterPro" id="IPR023173">
    <property type="entry name" value="NADPH_Cyt_P450_Rdtase_alpha"/>
</dbReference>
<dbReference type="GO" id="GO:0160246">
    <property type="term" value="F:NADPH-iron-sulfur [2Fe-2S] protein oxidoreductase activity"/>
    <property type="evidence" value="ECO:0007669"/>
    <property type="project" value="InterPro"/>
</dbReference>
<evidence type="ECO:0000256" key="3">
    <source>
        <dbReference type="ARBA" id="ARBA00004496"/>
    </source>
</evidence>
<evidence type="ECO:0000256" key="8">
    <source>
        <dbReference type="ARBA" id="ARBA00022857"/>
    </source>
</evidence>
<dbReference type="GO" id="GO:0050660">
    <property type="term" value="F:flavin adenine dinucleotide binding"/>
    <property type="evidence" value="ECO:0007669"/>
    <property type="project" value="UniProtKB-UniRule"/>
</dbReference>
<dbReference type="EC" id="1.18.1.-" evidence="11"/>
<evidence type="ECO:0000259" key="12">
    <source>
        <dbReference type="PROSITE" id="PS50902"/>
    </source>
</evidence>
<keyword evidence="9 11" id="KW-0560">Oxidoreductase</keyword>
<dbReference type="PROSITE" id="PS50902">
    <property type="entry name" value="FLAVODOXIN_LIKE"/>
    <property type="match status" value="1"/>
</dbReference>
<evidence type="ECO:0000256" key="5">
    <source>
        <dbReference type="ARBA" id="ARBA00022630"/>
    </source>
</evidence>
<dbReference type="InterPro" id="IPR001433">
    <property type="entry name" value="OxRdtase_FAD/NAD-bd"/>
</dbReference>
<comment type="similarity">
    <text evidence="11">In the C-terminal section; belongs to the flavoprotein pyridine nucleotide cytochrome reductase family.</text>
</comment>
<evidence type="ECO:0000256" key="9">
    <source>
        <dbReference type="ARBA" id="ARBA00023002"/>
    </source>
</evidence>
<dbReference type="InterPro" id="IPR017938">
    <property type="entry name" value="Riboflavin_synthase-like_b-brl"/>
</dbReference>
<dbReference type="GeneID" id="108678943"/>
<reference evidence="15" key="1">
    <citation type="submission" date="2025-08" db="UniProtKB">
        <authorList>
            <consortium name="RefSeq"/>
        </authorList>
    </citation>
    <scope>IDENTIFICATION</scope>
    <source>
        <tissue evidence="15">Whole organism</tissue>
    </source>
</reference>
<dbReference type="GO" id="GO:0016226">
    <property type="term" value="P:iron-sulfur cluster assembly"/>
    <property type="evidence" value="ECO:0007669"/>
    <property type="project" value="UniProtKB-UniRule"/>
</dbReference>
<organism evidence="14 15">
    <name type="scientific">Hyalella azteca</name>
    <name type="common">Amphipod</name>
    <dbReference type="NCBI Taxonomy" id="294128"/>
    <lineage>
        <taxon>Eukaryota</taxon>
        <taxon>Metazoa</taxon>
        <taxon>Ecdysozoa</taxon>
        <taxon>Arthropoda</taxon>
        <taxon>Crustacea</taxon>
        <taxon>Multicrustacea</taxon>
        <taxon>Malacostraca</taxon>
        <taxon>Eumalacostraca</taxon>
        <taxon>Peracarida</taxon>
        <taxon>Amphipoda</taxon>
        <taxon>Senticaudata</taxon>
        <taxon>Talitrida</taxon>
        <taxon>Talitroidea</taxon>
        <taxon>Hyalellidae</taxon>
        <taxon>Hyalella</taxon>
    </lineage>
</organism>
<dbReference type="Pfam" id="PF00667">
    <property type="entry name" value="FAD_binding_1"/>
    <property type="match status" value="1"/>
</dbReference>
<dbReference type="InterPro" id="IPR008254">
    <property type="entry name" value="Flavodoxin/NO_synth"/>
</dbReference>
<dbReference type="RefSeq" id="XP_018022927.1">
    <property type="nucleotide sequence ID" value="XM_018167438.2"/>
</dbReference>
<dbReference type="InterPro" id="IPR003097">
    <property type="entry name" value="CysJ-like_FAD-binding"/>
</dbReference>
<dbReference type="OMA" id="SSYREYN"/>